<keyword evidence="4" id="KW-0812">Transmembrane</keyword>
<dbReference type="SUPFAM" id="SSF52540">
    <property type="entry name" value="P-loop containing nucleoside triphosphate hydrolases"/>
    <property type="match status" value="1"/>
</dbReference>
<organism evidence="6 7">
    <name type="scientific">Tetrapyrgos nigripes</name>
    <dbReference type="NCBI Taxonomy" id="182062"/>
    <lineage>
        <taxon>Eukaryota</taxon>
        <taxon>Fungi</taxon>
        <taxon>Dikarya</taxon>
        <taxon>Basidiomycota</taxon>
        <taxon>Agaricomycotina</taxon>
        <taxon>Agaricomycetes</taxon>
        <taxon>Agaricomycetidae</taxon>
        <taxon>Agaricales</taxon>
        <taxon>Marasmiineae</taxon>
        <taxon>Marasmiaceae</taxon>
        <taxon>Tetrapyrgos</taxon>
    </lineage>
</organism>
<comment type="similarity">
    <text evidence="1">Belongs to the TRAFAC class dynamin-like GTPase superfamily. IRG family.</text>
</comment>
<accession>A0A8H5FZ10</accession>
<keyword evidence="4" id="KW-1133">Transmembrane helix</keyword>
<dbReference type="Pfam" id="PF05049">
    <property type="entry name" value="IIGP"/>
    <property type="match status" value="1"/>
</dbReference>
<reference evidence="6 7" key="1">
    <citation type="journal article" date="2020" name="ISME J.">
        <title>Uncovering the hidden diversity of litter-decomposition mechanisms in mushroom-forming fungi.</title>
        <authorList>
            <person name="Floudas D."/>
            <person name="Bentzer J."/>
            <person name="Ahren D."/>
            <person name="Johansson T."/>
            <person name="Persson P."/>
            <person name="Tunlid A."/>
        </authorList>
    </citation>
    <scope>NUCLEOTIDE SEQUENCE [LARGE SCALE GENOMIC DNA]</scope>
    <source>
        <strain evidence="6 7">CBS 291.85</strain>
    </source>
</reference>
<dbReference type="InterPro" id="IPR027417">
    <property type="entry name" value="P-loop_NTPase"/>
</dbReference>
<evidence type="ECO:0000256" key="4">
    <source>
        <dbReference type="SAM" id="Phobius"/>
    </source>
</evidence>
<evidence type="ECO:0000313" key="6">
    <source>
        <dbReference type="EMBL" id="KAF5354461.1"/>
    </source>
</evidence>
<dbReference type="EMBL" id="JAACJM010000059">
    <property type="protein sequence ID" value="KAF5354461.1"/>
    <property type="molecule type" value="Genomic_DNA"/>
</dbReference>
<feature type="domain" description="IRG-type G" evidence="5">
    <location>
        <begin position="219"/>
        <end position="404"/>
    </location>
</feature>
<proteinExistence type="inferred from homology"/>
<dbReference type="GO" id="GO:0005525">
    <property type="term" value="F:GTP binding"/>
    <property type="evidence" value="ECO:0007669"/>
    <property type="project" value="InterPro"/>
</dbReference>
<dbReference type="Gene3D" id="3.40.50.300">
    <property type="entry name" value="P-loop containing nucleotide triphosphate hydrolases"/>
    <property type="match status" value="1"/>
</dbReference>
<dbReference type="PANTHER" id="PTHR14143:SF1">
    <property type="entry name" value="IRG-TYPE G DOMAIN-CONTAINING PROTEIN"/>
    <property type="match status" value="1"/>
</dbReference>
<keyword evidence="2" id="KW-0175">Coiled coil</keyword>
<feature type="coiled-coil region" evidence="2">
    <location>
        <begin position="334"/>
        <end position="361"/>
    </location>
</feature>
<evidence type="ECO:0000256" key="2">
    <source>
        <dbReference type="SAM" id="Coils"/>
    </source>
</evidence>
<dbReference type="PANTHER" id="PTHR14143">
    <property type="entry name" value="INTERFERON-INDUCIBLE GTPASE FAMILY MEMBER"/>
    <property type="match status" value="1"/>
</dbReference>
<evidence type="ECO:0000256" key="1">
    <source>
        <dbReference type="ARBA" id="ARBA00005429"/>
    </source>
</evidence>
<evidence type="ECO:0000313" key="7">
    <source>
        <dbReference type="Proteomes" id="UP000559256"/>
    </source>
</evidence>
<dbReference type="AlphaFoldDB" id="A0A8H5FZ10"/>
<dbReference type="Proteomes" id="UP000559256">
    <property type="component" value="Unassembled WGS sequence"/>
</dbReference>
<protein>
    <recommendedName>
        <fullName evidence="5">IRG-type G domain-containing protein</fullName>
    </recommendedName>
</protein>
<dbReference type="PROSITE" id="PS51716">
    <property type="entry name" value="G_IRG"/>
    <property type="match status" value="1"/>
</dbReference>
<gene>
    <name evidence="6" type="ORF">D9758_012412</name>
</gene>
<dbReference type="OrthoDB" id="422720at2759"/>
<sequence>MRTALVRAKRKDLPENMIQCADQAVIIELLPRGKGVAQHAKVEVAVSWLPTSLQLRLTQSDFNWVRVSPRFQIQISMGAALSVIVPAAVAAIGSFVRHLTSGQPAQNPAMGAIEDHHREAEAEREKREVAERQKMEAERRANEEAEYARMARETSEKERIAREEAEEKLRKAEDAARDAIAEAEKAKDMLKKGPGIQPVSWPTPKEYVRMLKARQYQEGKFHFAVAGLSGSGKSSLVNAFRGILDRNMKAAATGITETTSVIGRYPDPNPERPFIWYDIPGAGTLKTPDWEYFNQQGLYIFDGIIILTDNRFTATDIAILRNCARWNIPSFIVRSKSDQHIQNLEKELKEAIEEEAADDEECRRQLEGVRSAALKEYTTMTQRSVKGNLLAADLQDQRVYLVSSAAVRSLIRGSARKDLRYLDEADLIMDILKATKERRFPTGSQRSPPVA</sequence>
<name>A0A8H5FZ10_9AGAR</name>
<keyword evidence="7" id="KW-1185">Reference proteome</keyword>
<evidence type="ECO:0000259" key="5">
    <source>
        <dbReference type="PROSITE" id="PS51716"/>
    </source>
</evidence>
<comment type="caution">
    <text evidence="6">The sequence shown here is derived from an EMBL/GenBank/DDBJ whole genome shotgun (WGS) entry which is preliminary data.</text>
</comment>
<dbReference type="GO" id="GO:0016020">
    <property type="term" value="C:membrane"/>
    <property type="evidence" value="ECO:0007669"/>
    <property type="project" value="InterPro"/>
</dbReference>
<dbReference type="InterPro" id="IPR030385">
    <property type="entry name" value="G_IRG_dom"/>
</dbReference>
<dbReference type="InterPro" id="IPR007743">
    <property type="entry name" value="Immunity-related_GTPase-like"/>
</dbReference>
<feature type="transmembrane region" description="Helical" evidence="4">
    <location>
        <begin position="75"/>
        <end position="96"/>
    </location>
</feature>
<evidence type="ECO:0000256" key="3">
    <source>
        <dbReference type="SAM" id="MobiDB-lite"/>
    </source>
</evidence>
<feature type="region of interest" description="Disordered" evidence="3">
    <location>
        <begin position="117"/>
        <end position="164"/>
    </location>
</feature>
<keyword evidence="4" id="KW-0472">Membrane</keyword>